<feature type="region of interest" description="Disordered" evidence="1">
    <location>
        <begin position="1"/>
        <end position="24"/>
    </location>
</feature>
<gene>
    <name evidence="3" type="ORF">KG104_11910</name>
</gene>
<proteinExistence type="predicted"/>
<reference evidence="3" key="1">
    <citation type="submission" date="2021-06" db="EMBL/GenBank/DDBJ databases">
        <title>Novel species in genus Arthrobacter.</title>
        <authorList>
            <person name="Zhang G."/>
        </authorList>
    </citation>
    <scope>NUCLEOTIDE SEQUENCE</scope>
    <source>
        <strain evidence="3">Zg-ZUI122</strain>
    </source>
</reference>
<accession>A0A975S4I9</accession>
<protein>
    <submittedName>
        <fullName evidence="3">Uncharacterized protein</fullName>
    </submittedName>
</protein>
<feature type="compositionally biased region" description="Gly residues" evidence="1">
    <location>
        <begin position="1"/>
        <end position="12"/>
    </location>
</feature>
<dbReference type="Proteomes" id="UP000680588">
    <property type="component" value="Chromosome"/>
</dbReference>
<keyword evidence="2" id="KW-0812">Transmembrane</keyword>
<dbReference type="EMBL" id="CP076456">
    <property type="protein sequence ID" value="QWQ35203.1"/>
    <property type="molecule type" value="Genomic_DNA"/>
</dbReference>
<dbReference type="RefSeq" id="WP_207347120.1">
    <property type="nucleotide sequence ID" value="NZ_CP076456.1"/>
</dbReference>
<dbReference type="NCBIfam" id="NF041635">
    <property type="entry name" value="STM3941_fam"/>
    <property type="match status" value="1"/>
</dbReference>
<evidence type="ECO:0000313" key="4">
    <source>
        <dbReference type="Proteomes" id="UP000680588"/>
    </source>
</evidence>
<organism evidence="3 4">
    <name type="scientific">Arthrobacter sunyaminii</name>
    <dbReference type="NCBI Taxonomy" id="2816859"/>
    <lineage>
        <taxon>Bacteria</taxon>
        <taxon>Bacillati</taxon>
        <taxon>Actinomycetota</taxon>
        <taxon>Actinomycetes</taxon>
        <taxon>Micrococcales</taxon>
        <taxon>Micrococcaceae</taxon>
        <taxon>Arthrobacter</taxon>
    </lineage>
</organism>
<feature type="transmembrane region" description="Helical" evidence="2">
    <location>
        <begin position="62"/>
        <end position="84"/>
    </location>
</feature>
<keyword evidence="2" id="KW-1133">Transmembrane helix</keyword>
<evidence type="ECO:0000256" key="2">
    <source>
        <dbReference type="SAM" id="Phobius"/>
    </source>
</evidence>
<sequence>MPGTGVGGGGSGLHHPGPENSARPKPAPLVFSVSKLRLLGMALLCVPFVLAGIYLISKFPDWGSVLMGSVTVLFFGGGGLWALWTKLRQPTVLTLSEEGIKPESGGFIPWEDFDAAGIGRIPGGSSGTKVIGIRLNSYERFVKSFTPDELRLMRGANTAARFTAVALPKIAGGSVRSNRSMKRSLGHLRSLPRQDEASLPLQDVAGTLAWNRGLCGWDITFSPFVFRGSADTVVRDIENYHQAVKRRSGA</sequence>
<keyword evidence="4" id="KW-1185">Reference proteome</keyword>
<evidence type="ECO:0000256" key="1">
    <source>
        <dbReference type="SAM" id="MobiDB-lite"/>
    </source>
</evidence>
<feature type="transmembrane region" description="Helical" evidence="2">
    <location>
        <begin position="38"/>
        <end position="56"/>
    </location>
</feature>
<keyword evidence="2" id="KW-0472">Membrane</keyword>
<name>A0A975S4I9_9MICC</name>
<dbReference type="KEGG" id="asun:KG104_11910"/>
<evidence type="ECO:0000313" key="3">
    <source>
        <dbReference type="EMBL" id="QWQ35203.1"/>
    </source>
</evidence>
<dbReference type="AlphaFoldDB" id="A0A975S4I9"/>
<dbReference type="InterPro" id="IPR048136">
    <property type="entry name" value="STM3941-like"/>
</dbReference>